<accession>A0A9X3N5X6</accession>
<comment type="caution">
    <text evidence="1">The sequence shown here is derived from an EMBL/GenBank/DDBJ whole genome shotgun (WGS) entry which is preliminary data.</text>
</comment>
<dbReference type="EMBL" id="JAPDDP010000013">
    <property type="protein sequence ID" value="MDA0180475.1"/>
    <property type="molecule type" value="Genomic_DNA"/>
</dbReference>
<gene>
    <name evidence="1" type="ORF">OJ997_09235</name>
</gene>
<evidence type="ECO:0000313" key="2">
    <source>
        <dbReference type="Proteomes" id="UP001147653"/>
    </source>
</evidence>
<evidence type="ECO:0008006" key="3">
    <source>
        <dbReference type="Google" id="ProtNLM"/>
    </source>
</evidence>
<dbReference type="InterPro" id="IPR027417">
    <property type="entry name" value="P-loop_NTPase"/>
</dbReference>
<name>A0A9X3N5X6_9ACTN</name>
<dbReference type="NCBIfam" id="NF047389">
    <property type="entry name" value="ATPase_Sll1717"/>
    <property type="match status" value="1"/>
</dbReference>
<dbReference type="InterPro" id="IPR059206">
    <property type="entry name" value="Sll1717-like"/>
</dbReference>
<dbReference type="SUPFAM" id="SSF52540">
    <property type="entry name" value="P-loop containing nucleoside triphosphate hydrolases"/>
    <property type="match status" value="1"/>
</dbReference>
<keyword evidence="2" id="KW-1185">Reference proteome</keyword>
<proteinExistence type="predicted"/>
<evidence type="ECO:0000313" key="1">
    <source>
        <dbReference type="EMBL" id="MDA0180475.1"/>
    </source>
</evidence>
<dbReference type="AlphaFoldDB" id="A0A9X3N5X6"/>
<sequence>MAASFASIQFGYADAHKEGSEEPDLLIDGFLDDARVMDSALRGSPFLFLGYKGCGKTAIVERAKLLAERDPQLFVTAATLEEFSYTDFKTFAGVSGDFQSRYPAAWAWSLLLLLIQSFEADESARLEAQRPYTKAVTGLRELDLMPVPQLNQLVSRSSKRGFKAGIPKFLEVNEERVYEGQDLQLSQMVAVLRAAVKSFRTDSTHVVFVDGLDDVLTTRELQFQAIAALITEVSRLNGELRVAGCPAKFVVLCRTDIFDRLPGANKNKIRQDSSVELDWYHDPRDPAGSRLHTLVNLRASVSLGREVDVFQELLPRMVDGRPAVRYLLDHTRHTPRDVLQLMRAIQGFVEHDGPVTEREIRSGLRTYSTRYFLPELRDELHGYAEPTQIDSVVALLTSLERDRFSLDELHAQLELLGFPPIDLPALVRTLFECGGLGMIEEQHSGAPHYTFKYRNRHAIPIPTRRWVIHMGALKALNIERPRRPTRRGGRGR</sequence>
<dbReference type="Proteomes" id="UP001147653">
    <property type="component" value="Unassembled WGS sequence"/>
</dbReference>
<organism evidence="1 2">
    <name type="scientific">Solirubrobacter phytolaccae</name>
    <dbReference type="NCBI Taxonomy" id="1404360"/>
    <lineage>
        <taxon>Bacteria</taxon>
        <taxon>Bacillati</taxon>
        <taxon>Actinomycetota</taxon>
        <taxon>Thermoleophilia</taxon>
        <taxon>Solirubrobacterales</taxon>
        <taxon>Solirubrobacteraceae</taxon>
        <taxon>Solirubrobacter</taxon>
    </lineage>
</organism>
<protein>
    <recommendedName>
        <fullName evidence="3">Orc1-like AAA ATPase domain-containing protein</fullName>
    </recommendedName>
</protein>
<dbReference type="RefSeq" id="WP_270024787.1">
    <property type="nucleotide sequence ID" value="NZ_JAPDDP010000013.1"/>
</dbReference>
<reference evidence="1" key="1">
    <citation type="submission" date="2022-10" db="EMBL/GenBank/DDBJ databases">
        <title>The WGS of Solirubrobacter phytolaccae KCTC 29190.</title>
        <authorList>
            <person name="Jiang Z."/>
        </authorList>
    </citation>
    <scope>NUCLEOTIDE SEQUENCE</scope>
    <source>
        <strain evidence="1">KCTC 29190</strain>
    </source>
</reference>